<keyword evidence="8" id="KW-1185">Reference proteome</keyword>
<name>A0A498CPH6_9FIRM</name>
<evidence type="ECO:0000313" key="7">
    <source>
        <dbReference type="EMBL" id="RLL10255.1"/>
    </source>
</evidence>
<comment type="similarity">
    <text evidence="2">Belongs to the bacterial solute-binding protein 2 family.</text>
</comment>
<dbReference type="Gene3D" id="3.40.50.2300">
    <property type="match status" value="2"/>
</dbReference>
<feature type="chain" id="PRO_5038751780" evidence="5">
    <location>
        <begin position="19"/>
        <end position="331"/>
    </location>
</feature>
<comment type="caution">
    <text evidence="7">The sequence shown here is derived from an EMBL/GenBank/DDBJ whole genome shotgun (WGS) entry which is preliminary data.</text>
</comment>
<dbReference type="PANTHER" id="PTHR46847">
    <property type="entry name" value="D-ALLOSE-BINDING PERIPLASMIC PROTEIN-RELATED"/>
    <property type="match status" value="1"/>
</dbReference>
<protein>
    <submittedName>
        <fullName evidence="7">Sugar ABC transporter substrate-binding protein</fullName>
    </submittedName>
</protein>
<evidence type="ECO:0000256" key="1">
    <source>
        <dbReference type="ARBA" id="ARBA00004196"/>
    </source>
</evidence>
<keyword evidence="3 5" id="KW-0732">Signal</keyword>
<evidence type="ECO:0000259" key="6">
    <source>
        <dbReference type="Pfam" id="PF13407"/>
    </source>
</evidence>
<organism evidence="7 8">
    <name type="scientific">Anaerotruncus massiliensis</name>
    <name type="common">ex Liu et al. 2021</name>
    <dbReference type="NCBI Taxonomy" id="2321404"/>
    <lineage>
        <taxon>Bacteria</taxon>
        <taxon>Bacillati</taxon>
        <taxon>Bacillota</taxon>
        <taxon>Clostridia</taxon>
        <taxon>Eubacteriales</taxon>
        <taxon>Oscillospiraceae</taxon>
        <taxon>Anaerotruncus</taxon>
    </lineage>
</organism>
<dbReference type="PROSITE" id="PS51257">
    <property type="entry name" value="PROKAR_LIPOPROTEIN"/>
    <property type="match status" value="1"/>
</dbReference>
<accession>A0A498CPH6</accession>
<dbReference type="RefSeq" id="WP_121587043.1">
    <property type="nucleotide sequence ID" value="NZ_RCHT01000015.1"/>
</dbReference>
<sequence length="331" mass="34865">MKKLLAVLLAGILALSLAACGGSAEPSSTPAPESQAAPAESGDAAEPAATGAAGKKISILTANLSSVTTNQMCEMMKAGMEKEGMEVTLVDTKGDFGQLASRIEDSVSAKADAIVIVSCDPGQIAPQLQTAFDAGVPVFGCDSGYMEGMMINATSDNYAMGQLITKYLFEDLMGGKGTVIALTHRPHPGVVKRCEAFDDMIKDYPDITLITEQHVEVPGPIENSRKIMENLILSNSAKDSVTAVWCGWDEPAIGATQALMDAGRDEVIVTGVDGNSQAVELINEGSNLKATVEQNFEGMSQIVVDELVKLFNGEEIEKGDRYAPATLITKE</sequence>
<feature type="domain" description="Periplasmic binding protein" evidence="6">
    <location>
        <begin position="69"/>
        <end position="315"/>
    </location>
</feature>
<dbReference type="GO" id="GO:0030246">
    <property type="term" value="F:carbohydrate binding"/>
    <property type="evidence" value="ECO:0007669"/>
    <property type="project" value="UniProtKB-ARBA"/>
</dbReference>
<proteinExistence type="inferred from homology"/>
<evidence type="ECO:0000256" key="5">
    <source>
        <dbReference type="SAM" id="SignalP"/>
    </source>
</evidence>
<evidence type="ECO:0000313" key="8">
    <source>
        <dbReference type="Proteomes" id="UP000276301"/>
    </source>
</evidence>
<dbReference type="Proteomes" id="UP000276301">
    <property type="component" value="Unassembled WGS sequence"/>
</dbReference>
<feature type="signal peptide" evidence="5">
    <location>
        <begin position="1"/>
        <end position="18"/>
    </location>
</feature>
<comment type="subcellular location">
    <subcellularLocation>
        <location evidence="1">Cell envelope</location>
    </subcellularLocation>
</comment>
<dbReference type="CDD" id="cd01536">
    <property type="entry name" value="PBP1_ABC_sugar_binding-like"/>
    <property type="match status" value="1"/>
</dbReference>
<dbReference type="EMBL" id="RCHT01000015">
    <property type="protein sequence ID" value="RLL10255.1"/>
    <property type="molecule type" value="Genomic_DNA"/>
</dbReference>
<dbReference type="Pfam" id="PF13407">
    <property type="entry name" value="Peripla_BP_4"/>
    <property type="match status" value="1"/>
</dbReference>
<feature type="region of interest" description="Disordered" evidence="4">
    <location>
        <begin position="23"/>
        <end position="48"/>
    </location>
</feature>
<dbReference type="InterPro" id="IPR025997">
    <property type="entry name" value="SBP_2_dom"/>
</dbReference>
<evidence type="ECO:0000256" key="4">
    <source>
        <dbReference type="SAM" id="MobiDB-lite"/>
    </source>
</evidence>
<dbReference type="SUPFAM" id="SSF53822">
    <property type="entry name" value="Periplasmic binding protein-like I"/>
    <property type="match status" value="1"/>
</dbReference>
<dbReference type="PANTHER" id="PTHR46847:SF1">
    <property type="entry name" value="D-ALLOSE-BINDING PERIPLASMIC PROTEIN-RELATED"/>
    <property type="match status" value="1"/>
</dbReference>
<evidence type="ECO:0000256" key="3">
    <source>
        <dbReference type="ARBA" id="ARBA00022729"/>
    </source>
</evidence>
<evidence type="ECO:0000256" key="2">
    <source>
        <dbReference type="ARBA" id="ARBA00007639"/>
    </source>
</evidence>
<reference evidence="7 8" key="1">
    <citation type="submission" date="2018-10" db="EMBL/GenBank/DDBJ databases">
        <title>Anaerotruncus faecis sp. nov., isolated from human feces.</title>
        <authorList>
            <person name="Wang Y.-J."/>
        </authorList>
    </citation>
    <scope>NUCLEOTIDE SEQUENCE [LARGE SCALE GENOMIC DNA]</scope>
    <source>
        <strain evidence="7 8">22A2-44</strain>
    </source>
</reference>
<dbReference type="AlphaFoldDB" id="A0A498CPH6"/>
<dbReference type="GO" id="GO:0030313">
    <property type="term" value="C:cell envelope"/>
    <property type="evidence" value="ECO:0007669"/>
    <property type="project" value="UniProtKB-SubCell"/>
</dbReference>
<dbReference type="InterPro" id="IPR028082">
    <property type="entry name" value="Peripla_BP_I"/>
</dbReference>
<gene>
    <name evidence="7" type="ORF">D4A47_09115</name>
</gene>